<dbReference type="Pfam" id="PF01546">
    <property type="entry name" value="Peptidase_M20"/>
    <property type="match status" value="1"/>
</dbReference>
<dbReference type="SUPFAM" id="SSF53187">
    <property type="entry name" value="Zn-dependent exopeptidases"/>
    <property type="match status" value="1"/>
</dbReference>
<dbReference type="NCBIfam" id="TIGR01887">
    <property type="entry name" value="dipeptidaselike"/>
    <property type="match status" value="1"/>
</dbReference>
<keyword evidence="10" id="KW-1185">Reference proteome</keyword>
<dbReference type="RefSeq" id="WP_277733316.1">
    <property type="nucleotide sequence ID" value="NZ_CP120733.1"/>
</dbReference>
<evidence type="ECO:0000256" key="5">
    <source>
        <dbReference type="ARBA" id="ARBA00022801"/>
    </source>
</evidence>
<proteinExistence type="inferred from homology"/>
<keyword evidence="6" id="KW-0862">Zinc</keyword>
<organism evidence="9 10">
    <name type="scientific">Tepidibacter hydrothermalis</name>
    <dbReference type="NCBI Taxonomy" id="3036126"/>
    <lineage>
        <taxon>Bacteria</taxon>
        <taxon>Bacillati</taxon>
        <taxon>Bacillota</taxon>
        <taxon>Clostridia</taxon>
        <taxon>Peptostreptococcales</taxon>
        <taxon>Peptostreptococcaceae</taxon>
        <taxon>Tepidibacter</taxon>
    </lineage>
</organism>
<dbReference type="EMBL" id="CP120733">
    <property type="protein sequence ID" value="WFD11293.1"/>
    <property type="molecule type" value="Genomic_DNA"/>
</dbReference>
<dbReference type="NCBIfam" id="NF005542">
    <property type="entry name" value="PRK07205.1"/>
    <property type="match status" value="1"/>
</dbReference>
<dbReference type="PROSITE" id="PS00758">
    <property type="entry name" value="ARGE_DAPE_CPG2_1"/>
    <property type="match status" value="1"/>
</dbReference>
<comment type="cofactor">
    <cofactor evidence="1">
        <name>Zn(2+)</name>
        <dbReference type="ChEBI" id="CHEBI:29105"/>
    </cofactor>
</comment>
<dbReference type="Gene3D" id="3.40.630.10">
    <property type="entry name" value="Zn peptidases"/>
    <property type="match status" value="1"/>
</dbReference>
<sequence>MKSIKEKIESNFNDFVTDLQSLIKIPSVYEEDNSNYPFGKNIDDALKEMLSIAEKLGFKTYYDPNGYYGYAEYGSGEEMVGVLGHLDVVPAGDLKKWNTNPFDPVIVDGKLFGRGTQDDKGPTLAAMYAFKALLDSDAEINKKIRFIYGTDEENLWKGITEYNKKERVPDYGFTPDANFPLIYAEKGLLQVDLVGKNETDIRLNGGDAYNSVPSNMSYESKNPKKVEEALKDLGFEYKREDNNITIIGKSVHAKDSEKGVNSISRLLIAMNKIGLRSKAIDFVVDNIKEDAFATKIFRECTDEASGNLKFNIGKIIIDEDKEVLNIDIRIPVTVEKDFVIGRLNEVVQKYGFDIEENDYLRSIYTPLDSELVKTLMDSYVEVTGDTKSQPISSGGATYARAMDNCVAFGPAFPYSKETEHQPNEYIELDEIKTAIEIYSSALVKLLK</sequence>
<evidence type="ECO:0000256" key="1">
    <source>
        <dbReference type="ARBA" id="ARBA00001947"/>
    </source>
</evidence>
<evidence type="ECO:0000256" key="2">
    <source>
        <dbReference type="ARBA" id="ARBA00006247"/>
    </source>
</evidence>
<evidence type="ECO:0000256" key="7">
    <source>
        <dbReference type="ARBA" id="ARBA00022997"/>
    </source>
</evidence>
<comment type="similarity">
    <text evidence="2">Belongs to the peptidase M20A family.</text>
</comment>
<dbReference type="InterPro" id="IPR010964">
    <property type="entry name" value="M20A_pepV-rel"/>
</dbReference>
<keyword evidence="5" id="KW-0378">Hydrolase</keyword>
<dbReference type="Proteomes" id="UP001222800">
    <property type="component" value="Chromosome"/>
</dbReference>
<gene>
    <name evidence="9" type="ORF">P4S50_04240</name>
</gene>
<protein>
    <submittedName>
        <fullName evidence="9">M20 family metallopeptidase</fullName>
    </submittedName>
</protein>
<evidence type="ECO:0000313" key="10">
    <source>
        <dbReference type="Proteomes" id="UP001222800"/>
    </source>
</evidence>
<accession>A0ABY8EJV6</accession>
<dbReference type="InterPro" id="IPR002933">
    <property type="entry name" value="Peptidase_M20"/>
</dbReference>
<name>A0ABY8EJV6_9FIRM</name>
<evidence type="ECO:0000256" key="4">
    <source>
        <dbReference type="ARBA" id="ARBA00022723"/>
    </source>
</evidence>
<keyword evidence="7" id="KW-0224">Dipeptidase</keyword>
<evidence type="ECO:0000256" key="3">
    <source>
        <dbReference type="ARBA" id="ARBA00022670"/>
    </source>
</evidence>
<dbReference type="SUPFAM" id="SSF55031">
    <property type="entry name" value="Bacterial exopeptidase dimerisation domain"/>
    <property type="match status" value="1"/>
</dbReference>
<dbReference type="PANTHER" id="PTHR43808">
    <property type="entry name" value="ACETYLORNITHINE DEACETYLASE"/>
    <property type="match status" value="1"/>
</dbReference>
<dbReference type="Gene3D" id="3.30.70.360">
    <property type="match status" value="2"/>
</dbReference>
<evidence type="ECO:0000256" key="6">
    <source>
        <dbReference type="ARBA" id="ARBA00022833"/>
    </source>
</evidence>
<keyword evidence="4" id="KW-0479">Metal-binding</keyword>
<dbReference type="InterPro" id="IPR050072">
    <property type="entry name" value="Peptidase_M20A"/>
</dbReference>
<dbReference type="InterPro" id="IPR001261">
    <property type="entry name" value="ArgE/DapE_CS"/>
</dbReference>
<dbReference type="InterPro" id="IPR036264">
    <property type="entry name" value="Bact_exopeptidase_dim_dom"/>
</dbReference>
<keyword evidence="8" id="KW-0482">Metalloprotease</keyword>
<evidence type="ECO:0000256" key="8">
    <source>
        <dbReference type="ARBA" id="ARBA00023049"/>
    </source>
</evidence>
<keyword evidence="3" id="KW-0645">Protease</keyword>
<dbReference type="PANTHER" id="PTHR43808:SF31">
    <property type="entry name" value="N-ACETYL-L-CITRULLINE DEACETYLASE"/>
    <property type="match status" value="1"/>
</dbReference>
<reference evidence="9 10" key="1">
    <citation type="submission" date="2023-03" db="EMBL/GenBank/DDBJ databases">
        <title>Complete genome sequence of Tepidibacter sp. SWIR-1, isolated from a deep-sea hydrothermal vent.</title>
        <authorList>
            <person name="Li X."/>
        </authorList>
    </citation>
    <scope>NUCLEOTIDE SEQUENCE [LARGE SCALE GENOMIC DNA]</scope>
    <source>
        <strain evidence="9 10">SWIR-1</strain>
    </source>
</reference>
<evidence type="ECO:0000313" key="9">
    <source>
        <dbReference type="EMBL" id="WFD11293.1"/>
    </source>
</evidence>